<evidence type="ECO:0000256" key="1">
    <source>
        <dbReference type="ARBA" id="ARBA00004141"/>
    </source>
</evidence>
<evidence type="ECO:0000313" key="6">
    <source>
        <dbReference type="Proteomes" id="UP000422736"/>
    </source>
</evidence>
<gene>
    <name evidence="5" type="ORF">FIM1_3434</name>
</gene>
<sequence>MQLRVLFDKLLKKQYVCWVCLDSECDKDEWIVHECGCNLQVHRKCLIGWIFDLNKSKLGSYYTYDTYKINTAEEVSRRMCYLIDKHRDMGREVGFAETVQMIPVVGQTWASFICVGDLMFRAFARLSAPDSSFSYDDLWRGLPQDIPPCPQCKQKLLKTTSALQYRSKSVILSLFALGRNVTRYTATLLTLHSYFFNPVKSLFKVGLWQLRTLFSESSLRKLLDISNTKALDVYADSFKGLLSLSSHKLCSIIGFPIYLFMVNGNGNMPIIIKIGFPYFFLQYAQGQRLLRNSITCHSIALGLHNLLVRPLINKIHNVWIQETKPYFLSKQILQQSRPSEDSTGSLIQGNVEASDLIIRSQWYDSLVAALAWPFICKWLGQKLFAYCPQINAWLLNKYPNSTPDECTMAHSLICSVILYISYGFVKLGITYLRMKEIKEVQSIVRLSNEPQAEPDATIIE</sequence>
<organism evidence="5 6">
    <name type="scientific">Kluyveromyces marxianus</name>
    <name type="common">Yeast</name>
    <name type="synonym">Candida kefyr</name>
    <dbReference type="NCBI Taxonomy" id="4911"/>
    <lineage>
        <taxon>Eukaryota</taxon>
        <taxon>Fungi</taxon>
        <taxon>Dikarya</taxon>
        <taxon>Ascomycota</taxon>
        <taxon>Saccharomycotina</taxon>
        <taxon>Saccharomycetes</taxon>
        <taxon>Saccharomycetales</taxon>
        <taxon>Saccharomycetaceae</taxon>
        <taxon>Kluyveromyces</taxon>
    </lineage>
</organism>
<evidence type="ECO:0000256" key="3">
    <source>
        <dbReference type="ARBA" id="ARBA00022989"/>
    </source>
</evidence>
<keyword evidence="3" id="KW-1133">Transmembrane helix</keyword>
<keyword evidence="4" id="KW-0472">Membrane</keyword>
<dbReference type="Proteomes" id="UP000422736">
    <property type="component" value="Chromosome 5"/>
</dbReference>
<accession>A0ABX6EWI3</accession>
<evidence type="ECO:0000256" key="2">
    <source>
        <dbReference type="ARBA" id="ARBA00022692"/>
    </source>
</evidence>
<evidence type="ECO:0000313" key="5">
    <source>
        <dbReference type="EMBL" id="QGN16714.1"/>
    </source>
</evidence>
<proteinExistence type="predicted"/>
<dbReference type="Gene3D" id="3.30.40.10">
    <property type="entry name" value="Zinc/RING finger domain, C3HC4 (zinc finger)"/>
    <property type="match status" value="1"/>
</dbReference>
<name>A0ABX6EWI3_KLUMA</name>
<evidence type="ECO:0000256" key="4">
    <source>
        <dbReference type="ARBA" id="ARBA00023136"/>
    </source>
</evidence>
<comment type="subcellular location">
    <subcellularLocation>
        <location evidence="1">Membrane</location>
        <topology evidence="1">Multi-pass membrane protein</topology>
    </subcellularLocation>
</comment>
<dbReference type="InterPro" id="IPR013083">
    <property type="entry name" value="Znf_RING/FYVE/PHD"/>
</dbReference>
<dbReference type="PANTHER" id="PTHR46283">
    <property type="entry name" value="E3 UBIQUITIN-PROTEIN LIGASE MARCH5"/>
    <property type="match status" value="1"/>
</dbReference>
<keyword evidence="6" id="KW-1185">Reference proteome</keyword>
<dbReference type="EMBL" id="CP015058">
    <property type="protein sequence ID" value="QGN16714.1"/>
    <property type="molecule type" value="Genomic_DNA"/>
</dbReference>
<reference evidence="5 6" key="1">
    <citation type="submission" date="2016-03" db="EMBL/GenBank/DDBJ databases">
        <title>How can Kluyveromyces marxianus grow so fast - potential evolutionary course in Saccharomyces Complex revealed by comparative genomics.</title>
        <authorList>
            <person name="Mo W."/>
            <person name="Lu W."/>
            <person name="Yang X."/>
            <person name="Qi J."/>
            <person name="Lv H."/>
        </authorList>
    </citation>
    <scope>NUCLEOTIDE SEQUENCE [LARGE SCALE GENOMIC DNA]</scope>
    <source>
        <strain evidence="5 6">FIM1</strain>
    </source>
</reference>
<protein>
    <submittedName>
        <fullName evidence="5">YMR187C</fullName>
    </submittedName>
</protein>
<keyword evidence="2" id="KW-0812">Transmembrane</keyword>